<proteinExistence type="predicted"/>
<dbReference type="Gene3D" id="3.30.70.270">
    <property type="match status" value="1"/>
</dbReference>
<name>A0A1I7K0T9_9BURK</name>
<comment type="subcellular location">
    <subcellularLocation>
        <location evidence="1">Cell membrane</location>
        <topology evidence="1">Multi-pass membrane protein</topology>
    </subcellularLocation>
</comment>
<dbReference type="EMBL" id="FPBO01000014">
    <property type="protein sequence ID" value="SFU91009.1"/>
    <property type="molecule type" value="Genomic_DNA"/>
</dbReference>
<feature type="transmembrane region" description="Helical" evidence="6">
    <location>
        <begin position="289"/>
        <end position="307"/>
    </location>
</feature>
<dbReference type="NCBIfam" id="TIGR00254">
    <property type="entry name" value="GGDEF"/>
    <property type="match status" value="1"/>
</dbReference>
<evidence type="ECO:0000313" key="10">
    <source>
        <dbReference type="Proteomes" id="UP000199391"/>
    </source>
</evidence>
<dbReference type="Gene3D" id="6.10.340.10">
    <property type="match status" value="1"/>
</dbReference>
<dbReference type="GO" id="GO:0007165">
    <property type="term" value="P:signal transduction"/>
    <property type="evidence" value="ECO:0007669"/>
    <property type="project" value="InterPro"/>
</dbReference>
<sequence>MRPAIGFYHSFKFKITLVVTSMVLIAAMGVGGVSLLIAEAAMRLVIARQELSLLTSAAAFIDNDIDGKRQLLKSLTEQIPGREVTLDEVQAWLEAHGALRDAFFDVTAFDVSGTLIASLRDRRAKGTINIADRQYFQDTVRMREGLISTPFKSQLSGKPVIVITQTLENARGELIAVLVGAIDLQRPSFSAQLDVLRSNGEGYLFIVGSDRTIIHHPNKDLILKPVERDEDSVMDAVLKTPEGWQDNLLDEGELSLVAHKRLRTVDWTIAVSYPTRSVFAPMATVRLRALAAASLLTLLAALFGWALTKALLRPLETLHGHVEDISSGASDIKVFDVVDEDEFGSLSRAFFALSQHRARAEQALHRLATTDALTGINNRRMFDEFFPIALSRASRAGQQVGLAFLDVDHFKRINDEYGHAAGDAVLVEFARRLERTVRCTDTVARLAGDEFVIVFEQLPSNAEVNLLGRKILEAMAAPFLVGGRELLVTTSIGIALTTSMPAAADDVMRAADQALYGVKAAGRNGFAVNHAGAERLLRVRGLP</sequence>
<evidence type="ECO:0000256" key="1">
    <source>
        <dbReference type="ARBA" id="ARBA00004651"/>
    </source>
</evidence>
<dbReference type="Gene3D" id="3.30.450.20">
    <property type="entry name" value="PAS domain"/>
    <property type="match status" value="1"/>
</dbReference>
<dbReference type="SUPFAM" id="SSF55073">
    <property type="entry name" value="Nucleotide cyclase"/>
    <property type="match status" value="1"/>
</dbReference>
<dbReference type="PROSITE" id="PS50887">
    <property type="entry name" value="GGDEF"/>
    <property type="match status" value="1"/>
</dbReference>
<feature type="domain" description="HAMP" evidence="7">
    <location>
        <begin position="309"/>
        <end position="362"/>
    </location>
</feature>
<dbReference type="PANTHER" id="PTHR46663:SF3">
    <property type="entry name" value="SLL0267 PROTEIN"/>
    <property type="match status" value="1"/>
</dbReference>
<dbReference type="CDD" id="cd12914">
    <property type="entry name" value="PDC1_DGC_like"/>
    <property type="match status" value="1"/>
</dbReference>
<dbReference type="GO" id="GO:0003824">
    <property type="term" value="F:catalytic activity"/>
    <property type="evidence" value="ECO:0007669"/>
    <property type="project" value="UniProtKB-ARBA"/>
</dbReference>
<dbReference type="Pfam" id="PF00990">
    <property type="entry name" value="GGDEF"/>
    <property type="match status" value="1"/>
</dbReference>
<dbReference type="AlphaFoldDB" id="A0A1I7K0T9"/>
<reference evidence="10" key="1">
    <citation type="submission" date="2016-10" db="EMBL/GenBank/DDBJ databases">
        <authorList>
            <person name="Varghese N."/>
            <person name="Submissions S."/>
        </authorList>
    </citation>
    <scope>NUCLEOTIDE SEQUENCE [LARGE SCALE GENOMIC DNA]</scope>
    <source>
        <strain evidence="10">CGMCC 1.11014</strain>
    </source>
</reference>
<dbReference type="PROSITE" id="PS50885">
    <property type="entry name" value="HAMP"/>
    <property type="match status" value="1"/>
</dbReference>
<feature type="domain" description="GGDEF" evidence="8">
    <location>
        <begin position="398"/>
        <end position="531"/>
    </location>
</feature>
<dbReference type="Pfam" id="PF02743">
    <property type="entry name" value="dCache_1"/>
    <property type="match status" value="1"/>
</dbReference>
<dbReference type="SMART" id="SM00267">
    <property type="entry name" value="GGDEF"/>
    <property type="match status" value="1"/>
</dbReference>
<keyword evidence="2" id="KW-1003">Cell membrane</keyword>
<dbReference type="PANTHER" id="PTHR46663">
    <property type="entry name" value="DIGUANYLATE CYCLASE DGCT-RELATED"/>
    <property type="match status" value="1"/>
</dbReference>
<protein>
    <submittedName>
        <fullName evidence="9">Diguanylate cyclase (GGDEF) domain-containing protein</fullName>
    </submittedName>
</protein>
<dbReference type="OrthoDB" id="8929028at2"/>
<dbReference type="InterPro" id="IPR052163">
    <property type="entry name" value="DGC-Regulatory_Protein"/>
</dbReference>
<dbReference type="FunFam" id="3.30.70.270:FF:000001">
    <property type="entry name" value="Diguanylate cyclase domain protein"/>
    <property type="match status" value="1"/>
</dbReference>
<dbReference type="Proteomes" id="UP000199391">
    <property type="component" value="Unassembled WGS sequence"/>
</dbReference>
<dbReference type="InterPro" id="IPR029787">
    <property type="entry name" value="Nucleotide_cyclase"/>
</dbReference>
<evidence type="ECO:0000256" key="4">
    <source>
        <dbReference type="ARBA" id="ARBA00022989"/>
    </source>
</evidence>
<evidence type="ECO:0000256" key="3">
    <source>
        <dbReference type="ARBA" id="ARBA00022692"/>
    </source>
</evidence>
<dbReference type="CDD" id="cd12912">
    <property type="entry name" value="PDC2_MCP_like"/>
    <property type="match status" value="1"/>
</dbReference>
<evidence type="ECO:0000259" key="8">
    <source>
        <dbReference type="PROSITE" id="PS50887"/>
    </source>
</evidence>
<dbReference type="InterPro" id="IPR033479">
    <property type="entry name" value="dCache_1"/>
</dbReference>
<gene>
    <name evidence="9" type="ORF">SAMN05216552_101451</name>
</gene>
<dbReference type="STRING" id="1035707.SAMN05216552_101451"/>
<keyword evidence="5 6" id="KW-0472">Membrane</keyword>
<feature type="transmembrane region" description="Helical" evidence="6">
    <location>
        <begin position="15"/>
        <end position="38"/>
    </location>
</feature>
<keyword evidence="3 6" id="KW-0812">Transmembrane</keyword>
<keyword evidence="10" id="KW-1185">Reference proteome</keyword>
<dbReference type="CDD" id="cd06225">
    <property type="entry name" value="HAMP"/>
    <property type="match status" value="1"/>
</dbReference>
<evidence type="ECO:0000313" key="9">
    <source>
        <dbReference type="EMBL" id="SFU91009.1"/>
    </source>
</evidence>
<dbReference type="InterPro" id="IPR043128">
    <property type="entry name" value="Rev_trsase/Diguanyl_cyclase"/>
</dbReference>
<dbReference type="CDD" id="cd01949">
    <property type="entry name" value="GGDEF"/>
    <property type="match status" value="1"/>
</dbReference>
<dbReference type="InterPro" id="IPR003660">
    <property type="entry name" value="HAMP_dom"/>
</dbReference>
<dbReference type="GO" id="GO:0005886">
    <property type="term" value="C:plasma membrane"/>
    <property type="evidence" value="ECO:0007669"/>
    <property type="project" value="UniProtKB-SubCell"/>
</dbReference>
<keyword evidence="4 6" id="KW-1133">Transmembrane helix</keyword>
<organism evidence="9 10">
    <name type="scientific">Pseudoduganella namucuonensis</name>
    <dbReference type="NCBI Taxonomy" id="1035707"/>
    <lineage>
        <taxon>Bacteria</taxon>
        <taxon>Pseudomonadati</taxon>
        <taxon>Pseudomonadota</taxon>
        <taxon>Betaproteobacteria</taxon>
        <taxon>Burkholderiales</taxon>
        <taxon>Oxalobacteraceae</taxon>
        <taxon>Telluria group</taxon>
        <taxon>Pseudoduganella</taxon>
    </lineage>
</organism>
<evidence type="ECO:0000259" key="7">
    <source>
        <dbReference type="PROSITE" id="PS50885"/>
    </source>
</evidence>
<accession>A0A1I7K0T9</accession>
<evidence type="ECO:0000256" key="2">
    <source>
        <dbReference type="ARBA" id="ARBA00022475"/>
    </source>
</evidence>
<evidence type="ECO:0000256" key="5">
    <source>
        <dbReference type="ARBA" id="ARBA00023136"/>
    </source>
</evidence>
<evidence type="ECO:0000256" key="6">
    <source>
        <dbReference type="SAM" id="Phobius"/>
    </source>
</evidence>
<dbReference type="InterPro" id="IPR000160">
    <property type="entry name" value="GGDEF_dom"/>
</dbReference>